<gene>
    <name evidence="2" type="ORF">CLUP02_15346</name>
</gene>
<evidence type="ECO:0000256" key="1">
    <source>
        <dbReference type="SAM" id="MobiDB-lite"/>
    </source>
</evidence>
<protein>
    <submittedName>
        <fullName evidence="2">Uncharacterized protein</fullName>
    </submittedName>
</protein>
<name>A0A9Q8T6P3_9PEZI</name>
<evidence type="ECO:0000313" key="2">
    <source>
        <dbReference type="EMBL" id="UQC89815.1"/>
    </source>
</evidence>
<dbReference type="Proteomes" id="UP000830671">
    <property type="component" value="Chromosome 8"/>
</dbReference>
<reference evidence="2" key="1">
    <citation type="journal article" date="2021" name="Mol. Plant Microbe Interact.">
        <title>Complete Genome Sequence of the Plant-Pathogenic Fungus Colletotrichum lupini.</title>
        <authorList>
            <person name="Baroncelli R."/>
            <person name="Pensec F."/>
            <person name="Da Lio D."/>
            <person name="Boufleur T."/>
            <person name="Vicente I."/>
            <person name="Sarrocco S."/>
            <person name="Picot A."/>
            <person name="Baraldi E."/>
            <person name="Sukno S."/>
            <person name="Thon M."/>
            <person name="Le Floch G."/>
        </authorList>
    </citation>
    <scope>NUCLEOTIDE SEQUENCE</scope>
    <source>
        <strain evidence="2">IMI 504893</strain>
    </source>
</reference>
<keyword evidence="3" id="KW-1185">Reference proteome</keyword>
<feature type="region of interest" description="Disordered" evidence="1">
    <location>
        <begin position="1"/>
        <end position="28"/>
    </location>
</feature>
<dbReference type="RefSeq" id="XP_049151416.1">
    <property type="nucleotide sequence ID" value="XM_049294270.1"/>
</dbReference>
<dbReference type="GeneID" id="73349280"/>
<evidence type="ECO:0000313" key="3">
    <source>
        <dbReference type="Proteomes" id="UP000830671"/>
    </source>
</evidence>
<sequence>MEGCGDYQEGPKTGDFSHDRHPNNPTRFPLSQWSRLFRDFSRWEAAVAKWGGISGGEREGRSFGRAAKTAEEKAICGVVSANQETSNSILLTEAVKDNCSLWERTDNRRNGSSFLNHTAPLGRINGG</sequence>
<accession>A0A9Q8T6P3</accession>
<dbReference type="KEGG" id="clup:CLUP02_15346"/>
<dbReference type="EMBL" id="CP019480">
    <property type="protein sequence ID" value="UQC89815.1"/>
    <property type="molecule type" value="Genomic_DNA"/>
</dbReference>
<dbReference type="AlphaFoldDB" id="A0A9Q8T6P3"/>
<proteinExistence type="predicted"/>
<organism evidence="2 3">
    <name type="scientific">Colletotrichum lupini</name>
    <dbReference type="NCBI Taxonomy" id="145971"/>
    <lineage>
        <taxon>Eukaryota</taxon>
        <taxon>Fungi</taxon>
        <taxon>Dikarya</taxon>
        <taxon>Ascomycota</taxon>
        <taxon>Pezizomycotina</taxon>
        <taxon>Sordariomycetes</taxon>
        <taxon>Hypocreomycetidae</taxon>
        <taxon>Glomerellales</taxon>
        <taxon>Glomerellaceae</taxon>
        <taxon>Colletotrichum</taxon>
        <taxon>Colletotrichum acutatum species complex</taxon>
    </lineage>
</organism>